<evidence type="ECO:0000313" key="8">
    <source>
        <dbReference type="Proteomes" id="UP000189796"/>
    </source>
</evidence>
<gene>
    <name evidence="7" type="ORF">SAMN05443248_3767</name>
</gene>
<feature type="region of interest" description="Disordered" evidence="5">
    <location>
        <begin position="1"/>
        <end position="22"/>
    </location>
</feature>
<evidence type="ECO:0000256" key="1">
    <source>
        <dbReference type="ARBA" id="ARBA00022801"/>
    </source>
</evidence>
<dbReference type="Gene3D" id="3.40.1090.10">
    <property type="entry name" value="Cytosolic phospholipase A2 catalytic domain"/>
    <property type="match status" value="2"/>
</dbReference>
<dbReference type="PANTHER" id="PTHR14226:SF78">
    <property type="entry name" value="SLR0060 PROTEIN"/>
    <property type="match status" value="1"/>
</dbReference>
<evidence type="ECO:0000259" key="6">
    <source>
        <dbReference type="PROSITE" id="PS51635"/>
    </source>
</evidence>
<dbReference type="Proteomes" id="UP000189796">
    <property type="component" value="Chromosome I"/>
</dbReference>
<proteinExistence type="predicted"/>
<dbReference type="GO" id="GO:0016042">
    <property type="term" value="P:lipid catabolic process"/>
    <property type="evidence" value="ECO:0007669"/>
    <property type="project" value="UniProtKB-UniRule"/>
</dbReference>
<dbReference type="GO" id="GO:0016787">
    <property type="term" value="F:hydrolase activity"/>
    <property type="evidence" value="ECO:0007669"/>
    <property type="project" value="UniProtKB-UniRule"/>
</dbReference>
<feature type="short sequence motif" description="DGA/G" evidence="4">
    <location>
        <begin position="221"/>
        <end position="223"/>
    </location>
</feature>
<feature type="short sequence motif" description="GXGXXG" evidence="4">
    <location>
        <begin position="38"/>
        <end position="43"/>
    </location>
</feature>
<reference evidence="7 8" key="1">
    <citation type="submission" date="2016-11" db="EMBL/GenBank/DDBJ databases">
        <authorList>
            <person name="Jaros S."/>
            <person name="Januszkiewicz K."/>
            <person name="Wedrychowicz H."/>
        </authorList>
    </citation>
    <scope>NUCLEOTIDE SEQUENCE [LARGE SCALE GENOMIC DNA]</scope>
    <source>
        <strain evidence="7 8">GAS138</strain>
    </source>
</reference>
<dbReference type="PROSITE" id="PS51635">
    <property type="entry name" value="PNPLA"/>
    <property type="match status" value="1"/>
</dbReference>
<dbReference type="InterPro" id="IPR016035">
    <property type="entry name" value="Acyl_Trfase/lysoPLipase"/>
</dbReference>
<sequence>MKMTSGRRPARKPEASGGFGQGSAFSNQVRTINLALQGGGAHGAFTWGVLDRLLEEKDLGFEGLSATSAGAMNAAVFAYGLAVDGRDGAREALAGYWKRVSDAASLGPLQPSPFDRLLGDHTLNWSPVFSLMGFVTRVLSPYQFNPADYNPLRDVVEQSIDFDVLQRPDCPVKLFLSATNVRTGKMRVFAGKEIGVSAVMASACLPTMFHAVEIDGEAYWDGGYMGNPALFPLIYNCKSTDIVIVHINPLFRKEVPRAAGDILNRINEISFNSSLMREMRAVSFVTRLVREKRIVGEELPHVLIHSISDDEFMGALSSTSKYNADWDFLIFLRDQGRKCAGDWLAKNFAKLGVESSVDINKMYL</sequence>
<dbReference type="SUPFAM" id="SSF52151">
    <property type="entry name" value="FabD/lysophospholipase-like"/>
    <property type="match status" value="1"/>
</dbReference>
<name>A0A1M5QEV4_9BRAD</name>
<evidence type="ECO:0000256" key="2">
    <source>
        <dbReference type="ARBA" id="ARBA00022963"/>
    </source>
</evidence>
<organism evidence="7 8">
    <name type="scientific">Bradyrhizobium erythrophlei</name>
    <dbReference type="NCBI Taxonomy" id="1437360"/>
    <lineage>
        <taxon>Bacteria</taxon>
        <taxon>Pseudomonadati</taxon>
        <taxon>Pseudomonadota</taxon>
        <taxon>Alphaproteobacteria</taxon>
        <taxon>Hyphomicrobiales</taxon>
        <taxon>Nitrobacteraceae</taxon>
        <taxon>Bradyrhizobium</taxon>
    </lineage>
</organism>
<keyword evidence="2 4" id="KW-0442">Lipid degradation</keyword>
<evidence type="ECO:0000313" key="7">
    <source>
        <dbReference type="EMBL" id="SHH12391.1"/>
    </source>
</evidence>
<evidence type="ECO:0000256" key="4">
    <source>
        <dbReference type="PROSITE-ProRule" id="PRU01161"/>
    </source>
</evidence>
<keyword evidence="3 4" id="KW-0443">Lipid metabolism</keyword>
<evidence type="ECO:0000256" key="3">
    <source>
        <dbReference type="ARBA" id="ARBA00023098"/>
    </source>
</evidence>
<dbReference type="InterPro" id="IPR050301">
    <property type="entry name" value="NTE"/>
</dbReference>
<protein>
    <submittedName>
        <fullName evidence="7">NTE family protein</fullName>
    </submittedName>
</protein>
<dbReference type="InterPro" id="IPR002641">
    <property type="entry name" value="PNPLA_dom"/>
</dbReference>
<dbReference type="Pfam" id="PF01734">
    <property type="entry name" value="Patatin"/>
    <property type="match status" value="1"/>
</dbReference>
<feature type="domain" description="PNPLA" evidence="6">
    <location>
        <begin position="34"/>
        <end position="234"/>
    </location>
</feature>
<dbReference type="PANTHER" id="PTHR14226">
    <property type="entry name" value="NEUROPATHY TARGET ESTERASE/SWISS CHEESE D.MELANOGASTER"/>
    <property type="match status" value="1"/>
</dbReference>
<feature type="active site" description="Proton acceptor" evidence="4">
    <location>
        <position position="221"/>
    </location>
</feature>
<evidence type="ECO:0000256" key="5">
    <source>
        <dbReference type="SAM" id="MobiDB-lite"/>
    </source>
</evidence>
<comment type="caution">
    <text evidence="4">Lacks conserved residue(s) required for the propagation of feature annotation.</text>
</comment>
<accession>A0A1M5QEV4</accession>
<dbReference type="EMBL" id="LT670817">
    <property type="protein sequence ID" value="SHH12391.1"/>
    <property type="molecule type" value="Genomic_DNA"/>
</dbReference>
<keyword evidence="1 4" id="KW-0378">Hydrolase</keyword>
<feature type="active site" description="Nucleophile" evidence="4">
    <location>
        <position position="68"/>
    </location>
</feature>
<dbReference type="AlphaFoldDB" id="A0A1M5QEV4"/>